<gene>
    <name evidence="1" type="ORF">OTI717_LOCUS41609</name>
</gene>
<dbReference type="Proteomes" id="UP000663823">
    <property type="component" value="Unassembled WGS sequence"/>
</dbReference>
<proteinExistence type="predicted"/>
<dbReference type="AlphaFoldDB" id="A0A820GYA5"/>
<sequence length="69" mass="7799">RSANIGYFLITINGITYNQTMTNNLSMNSILLSIIQQENENLLCSEETEILHLENSIQDFHAPCSTPQL</sequence>
<comment type="caution">
    <text evidence="1">The sequence shown here is derived from an EMBL/GenBank/DDBJ whole genome shotgun (WGS) entry which is preliminary data.</text>
</comment>
<evidence type="ECO:0000313" key="1">
    <source>
        <dbReference type="EMBL" id="CAF4286924.1"/>
    </source>
</evidence>
<feature type="non-terminal residue" evidence="1">
    <location>
        <position position="1"/>
    </location>
</feature>
<reference evidence="1" key="1">
    <citation type="submission" date="2021-02" db="EMBL/GenBank/DDBJ databases">
        <authorList>
            <person name="Nowell W R."/>
        </authorList>
    </citation>
    <scope>NUCLEOTIDE SEQUENCE</scope>
</reference>
<dbReference type="EMBL" id="CAJOAX010042703">
    <property type="protein sequence ID" value="CAF4286924.1"/>
    <property type="molecule type" value="Genomic_DNA"/>
</dbReference>
<accession>A0A820GYA5</accession>
<protein>
    <submittedName>
        <fullName evidence="1">Uncharacterized protein</fullName>
    </submittedName>
</protein>
<name>A0A820GYA5_9BILA</name>
<organism evidence="1 2">
    <name type="scientific">Rotaria sordida</name>
    <dbReference type="NCBI Taxonomy" id="392033"/>
    <lineage>
        <taxon>Eukaryota</taxon>
        <taxon>Metazoa</taxon>
        <taxon>Spiralia</taxon>
        <taxon>Gnathifera</taxon>
        <taxon>Rotifera</taxon>
        <taxon>Eurotatoria</taxon>
        <taxon>Bdelloidea</taxon>
        <taxon>Philodinida</taxon>
        <taxon>Philodinidae</taxon>
        <taxon>Rotaria</taxon>
    </lineage>
</organism>
<evidence type="ECO:0000313" key="2">
    <source>
        <dbReference type="Proteomes" id="UP000663823"/>
    </source>
</evidence>